<dbReference type="SUPFAM" id="SSF47336">
    <property type="entry name" value="ACP-like"/>
    <property type="match status" value="1"/>
</dbReference>
<proteinExistence type="predicted"/>
<protein>
    <submittedName>
        <fullName evidence="3">Aryl carrier-like protein</fullName>
    </submittedName>
</protein>
<keyword evidence="4" id="KW-1185">Reference proteome</keyword>
<dbReference type="InterPro" id="IPR036736">
    <property type="entry name" value="ACP-like_sf"/>
</dbReference>
<dbReference type="RefSeq" id="WP_191268088.1">
    <property type="nucleotide sequence ID" value="NZ_BMXJ01000002.1"/>
</dbReference>
<sequence>MQKKHAAQGAYTNPEPVYDHTKLKELVAREIGVSPDEISEDEDLVDHGLDSVTAMRVLSSWQESGLDVDFSDMMRAPTITAWSNLVADQHRKDSQRPEGGSTAT</sequence>
<dbReference type="Gene3D" id="1.10.1200.10">
    <property type="entry name" value="ACP-like"/>
    <property type="match status" value="1"/>
</dbReference>
<dbReference type="Proteomes" id="UP000598217">
    <property type="component" value="Unassembled WGS sequence"/>
</dbReference>
<evidence type="ECO:0000256" key="1">
    <source>
        <dbReference type="SAM" id="MobiDB-lite"/>
    </source>
</evidence>
<comment type="caution">
    <text evidence="3">The sequence shown here is derived from an EMBL/GenBank/DDBJ whole genome shotgun (WGS) entry which is preliminary data.</text>
</comment>
<dbReference type="EMBL" id="JADBDY010000001">
    <property type="protein sequence ID" value="MBE1456923.1"/>
    <property type="molecule type" value="Genomic_DNA"/>
</dbReference>
<gene>
    <name evidence="3" type="ORF">H4W79_001137</name>
</gene>
<name>A0ABR9HD01_9ACTN</name>
<evidence type="ECO:0000313" key="4">
    <source>
        <dbReference type="Proteomes" id="UP000598217"/>
    </source>
</evidence>
<dbReference type="InterPro" id="IPR009081">
    <property type="entry name" value="PP-bd_ACP"/>
</dbReference>
<feature type="region of interest" description="Disordered" evidence="1">
    <location>
        <begin position="84"/>
        <end position="104"/>
    </location>
</feature>
<feature type="domain" description="Carrier" evidence="2">
    <location>
        <begin position="17"/>
        <end position="90"/>
    </location>
</feature>
<organism evidence="3 4">
    <name type="scientific">Nocardiopsis terrae</name>
    <dbReference type="NCBI Taxonomy" id="372655"/>
    <lineage>
        <taxon>Bacteria</taxon>
        <taxon>Bacillati</taxon>
        <taxon>Actinomycetota</taxon>
        <taxon>Actinomycetes</taxon>
        <taxon>Streptosporangiales</taxon>
        <taxon>Nocardiopsidaceae</taxon>
        <taxon>Nocardiopsis</taxon>
    </lineage>
</organism>
<reference evidence="3 4" key="1">
    <citation type="submission" date="2020-10" db="EMBL/GenBank/DDBJ databases">
        <title>Sequencing the genomes of 1000 actinobacteria strains.</title>
        <authorList>
            <person name="Klenk H.-P."/>
        </authorList>
    </citation>
    <scope>NUCLEOTIDE SEQUENCE [LARGE SCALE GENOMIC DNA]</scope>
    <source>
        <strain evidence="3 4">DSM 45157</strain>
    </source>
</reference>
<accession>A0ABR9HD01</accession>
<dbReference type="Pfam" id="PF00550">
    <property type="entry name" value="PP-binding"/>
    <property type="match status" value="1"/>
</dbReference>
<evidence type="ECO:0000259" key="2">
    <source>
        <dbReference type="PROSITE" id="PS50075"/>
    </source>
</evidence>
<evidence type="ECO:0000313" key="3">
    <source>
        <dbReference type="EMBL" id="MBE1456923.1"/>
    </source>
</evidence>
<dbReference type="PROSITE" id="PS50075">
    <property type="entry name" value="CARRIER"/>
    <property type="match status" value="1"/>
</dbReference>